<keyword evidence="6" id="KW-1185">Reference proteome</keyword>
<feature type="repeat" description="WD" evidence="3">
    <location>
        <begin position="54"/>
        <end position="95"/>
    </location>
</feature>
<dbReference type="PROSITE" id="PS50082">
    <property type="entry name" value="WD_REPEATS_2"/>
    <property type="match status" value="3"/>
</dbReference>
<dbReference type="Ensembl" id="ENSSHAT00000032850.1">
    <property type="protein sequence ID" value="ENSSHAP00000022410.1"/>
    <property type="gene ID" value="ENSSHAG00000023131.1"/>
</dbReference>
<accession>A0A7N4NFG5</accession>
<dbReference type="PANTHER" id="PTHR45048:SF1">
    <property type="entry name" value="WD REPEAT-CONTAINING PROTEIN 88"/>
    <property type="match status" value="1"/>
</dbReference>
<evidence type="ECO:0000256" key="4">
    <source>
        <dbReference type="SAM" id="MobiDB-lite"/>
    </source>
</evidence>
<dbReference type="InterPro" id="IPR020472">
    <property type="entry name" value="WD40_PAC1"/>
</dbReference>
<feature type="repeat" description="WD" evidence="3">
    <location>
        <begin position="182"/>
        <end position="223"/>
    </location>
</feature>
<dbReference type="InterPro" id="IPR019775">
    <property type="entry name" value="WD40_repeat_CS"/>
</dbReference>
<dbReference type="PRINTS" id="PR00320">
    <property type="entry name" value="GPROTEINBRPT"/>
</dbReference>
<dbReference type="InterPro" id="IPR036322">
    <property type="entry name" value="WD40_repeat_dom_sf"/>
</dbReference>
<evidence type="ECO:0008006" key="7">
    <source>
        <dbReference type="Google" id="ProtNLM"/>
    </source>
</evidence>
<dbReference type="GeneTree" id="ENSGT00940000162291"/>
<organism evidence="5 6">
    <name type="scientific">Sarcophilus harrisii</name>
    <name type="common">Tasmanian devil</name>
    <name type="synonym">Sarcophilus laniarius</name>
    <dbReference type="NCBI Taxonomy" id="9305"/>
    <lineage>
        <taxon>Eukaryota</taxon>
        <taxon>Metazoa</taxon>
        <taxon>Chordata</taxon>
        <taxon>Craniata</taxon>
        <taxon>Vertebrata</taxon>
        <taxon>Euteleostomi</taxon>
        <taxon>Mammalia</taxon>
        <taxon>Metatheria</taxon>
        <taxon>Dasyuromorphia</taxon>
        <taxon>Dasyuridae</taxon>
        <taxon>Sarcophilus</taxon>
    </lineage>
</organism>
<keyword evidence="1 3" id="KW-0853">WD repeat</keyword>
<dbReference type="PANTHER" id="PTHR45048">
    <property type="match status" value="1"/>
</dbReference>
<dbReference type="SMART" id="SM00320">
    <property type="entry name" value="WD40"/>
    <property type="match status" value="4"/>
</dbReference>
<evidence type="ECO:0000313" key="5">
    <source>
        <dbReference type="Ensembl" id="ENSSHAP00000022410.1"/>
    </source>
</evidence>
<dbReference type="InParanoid" id="A0A7N4NFG5"/>
<dbReference type="Gene3D" id="2.130.10.10">
    <property type="entry name" value="YVTN repeat-like/Quinoprotein amine dehydrogenase"/>
    <property type="match status" value="1"/>
</dbReference>
<dbReference type="InterPro" id="IPR001680">
    <property type="entry name" value="WD40_rpt"/>
</dbReference>
<evidence type="ECO:0000256" key="3">
    <source>
        <dbReference type="PROSITE-ProRule" id="PRU00221"/>
    </source>
</evidence>
<keyword evidence="2" id="KW-0677">Repeat</keyword>
<dbReference type="PROSITE" id="PS00678">
    <property type="entry name" value="WD_REPEATS_1"/>
    <property type="match status" value="1"/>
</dbReference>
<dbReference type="InterPro" id="IPR015943">
    <property type="entry name" value="WD40/YVTN_repeat-like_dom_sf"/>
</dbReference>
<feature type="repeat" description="WD" evidence="3">
    <location>
        <begin position="97"/>
        <end position="138"/>
    </location>
</feature>
<evidence type="ECO:0000256" key="1">
    <source>
        <dbReference type="ARBA" id="ARBA00022574"/>
    </source>
</evidence>
<name>A0A7N4NFG5_SARHA</name>
<dbReference type="SUPFAM" id="SSF50978">
    <property type="entry name" value="WD40 repeat-like"/>
    <property type="match status" value="1"/>
</dbReference>
<dbReference type="Pfam" id="PF00400">
    <property type="entry name" value="WD40"/>
    <property type="match status" value="4"/>
</dbReference>
<dbReference type="Proteomes" id="UP000007648">
    <property type="component" value="Unassembled WGS sequence"/>
</dbReference>
<gene>
    <name evidence="5" type="primary">WDR88</name>
</gene>
<evidence type="ECO:0000313" key="6">
    <source>
        <dbReference type="Proteomes" id="UP000007648"/>
    </source>
</evidence>
<feature type="region of interest" description="Disordered" evidence="4">
    <location>
        <begin position="1"/>
        <end position="42"/>
    </location>
</feature>
<sequence>MEEDSENKKFSGRESPSDPLALRDPNEPRAGPSRPEHLRWGDQERQSKIPFKMLKGHNQTVSSCHFCFEDTKILSSSYDKSVKIWDAVTGINIRSFENCHMGPISECSLTADSTRFVTSSYDKTIKLWDMESGQVLWSFHHDSIILSCKISFDGKYVICGLDVENALCVIDAQNGNVITYVRDHHEKPITTCCFNPDSLRIASGSSNLDVKIWDISAKATLLTIHKISSLMLRKLSNCAYPLIQQCYYWAYIPKRL</sequence>
<evidence type="ECO:0000256" key="2">
    <source>
        <dbReference type="ARBA" id="ARBA00022737"/>
    </source>
</evidence>
<proteinExistence type="predicted"/>
<reference evidence="5 6" key="1">
    <citation type="journal article" date="2011" name="Proc. Natl. Acad. Sci. U.S.A.">
        <title>Genetic diversity and population structure of the endangered marsupial Sarcophilus harrisii (Tasmanian devil).</title>
        <authorList>
            <person name="Miller W."/>
            <person name="Hayes V.M."/>
            <person name="Ratan A."/>
            <person name="Petersen D.C."/>
            <person name="Wittekindt N.E."/>
            <person name="Miller J."/>
            <person name="Walenz B."/>
            <person name="Knight J."/>
            <person name="Qi J."/>
            <person name="Zhao F."/>
            <person name="Wang Q."/>
            <person name="Bedoya-Reina O.C."/>
            <person name="Katiyar N."/>
            <person name="Tomsho L.P."/>
            <person name="Kasson L.M."/>
            <person name="Hardie R.A."/>
            <person name="Woodbridge P."/>
            <person name="Tindall E.A."/>
            <person name="Bertelsen M.F."/>
            <person name="Dixon D."/>
            <person name="Pyecroft S."/>
            <person name="Helgen K.M."/>
            <person name="Lesk A.M."/>
            <person name="Pringle T.H."/>
            <person name="Patterson N."/>
            <person name="Zhang Y."/>
            <person name="Kreiss A."/>
            <person name="Woods G.M."/>
            <person name="Jones M.E."/>
            <person name="Schuster S.C."/>
        </authorList>
    </citation>
    <scope>NUCLEOTIDE SEQUENCE [LARGE SCALE GENOMIC DNA]</scope>
</reference>
<reference evidence="5" key="2">
    <citation type="submission" date="2025-08" db="UniProtKB">
        <authorList>
            <consortium name="Ensembl"/>
        </authorList>
    </citation>
    <scope>IDENTIFICATION</scope>
</reference>
<dbReference type="AlphaFoldDB" id="A0A7N4NFG5"/>
<protein>
    <recommendedName>
        <fullName evidence="7">WD repeat domain 88</fullName>
    </recommendedName>
</protein>
<dbReference type="PROSITE" id="PS50294">
    <property type="entry name" value="WD_REPEATS_REGION"/>
    <property type="match status" value="3"/>
</dbReference>
<feature type="compositionally biased region" description="Basic and acidic residues" evidence="4">
    <location>
        <begin position="1"/>
        <end position="16"/>
    </location>
</feature>
<reference evidence="5" key="3">
    <citation type="submission" date="2025-09" db="UniProtKB">
        <authorList>
            <consortium name="Ensembl"/>
        </authorList>
    </citation>
    <scope>IDENTIFICATION</scope>
</reference>